<dbReference type="KEGG" id="orz:FNH13_10740"/>
<feature type="region of interest" description="Disordered" evidence="8">
    <location>
        <begin position="362"/>
        <end position="401"/>
    </location>
</feature>
<evidence type="ECO:0000256" key="7">
    <source>
        <dbReference type="ARBA" id="ARBA00023136"/>
    </source>
</evidence>
<name>A0A516GFR0_9MICO</name>
<keyword evidence="6 9" id="KW-1133">Transmembrane helix</keyword>
<dbReference type="Pfam" id="PF01594">
    <property type="entry name" value="AI-2E_transport"/>
    <property type="match status" value="1"/>
</dbReference>
<comment type="subcellular location">
    <subcellularLocation>
        <location evidence="1">Cell membrane</location>
        <topology evidence="1">Multi-pass membrane protein</topology>
    </subcellularLocation>
</comment>
<feature type="transmembrane region" description="Helical" evidence="9">
    <location>
        <begin position="263"/>
        <end position="280"/>
    </location>
</feature>
<keyword evidence="11" id="KW-1185">Reference proteome</keyword>
<proteinExistence type="inferred from homology"/>
<evidence type="ECO:0000256" key="8">
    <source>
        <dbReference type="SAM" id="MobiDB-lite"/>
    </source>
</evidence>
<keyword evidence="3" id="KW-0813">Transport</keyword>
<evidence type="ECO:0000256" key="3">
    <source>
        <dbReference type="ARBA" id="ARBA00022448"/>
    </source>
</evidence>
<evidence type="ECO:0000256" key="2">
    <source>
        <dbReference type="ARBA" id="ARBA00009773"/>
    </source>
</evidence>
<dbReference type="Proteomes" id="UP000315395">
    <property type="component" value="Chromosome"/>
</dbReference>
<evidence type="ECO:0000256" key="9">
    <source>
        <dbReference type="SAM" id="Phobius"/>
    </source>
</evidence>
<evidence type="ECO:0000256" key="6">
    <source>
        <dbReference type="ARBA" id="ARBA00022989"/>
    </source>
</evidence>
<dbReference type="OrthoDB" id="9784366at2"/>
<feature type="transmembrane region" description="Helical" evidence="9">
    <location>
        <begin position="207"/>
        <end position="226"/>
    </location>
</feature>
<dbReference type="AlphaFoldDB" id="A0A516GFR0"/>
<gene>
    <name evidence="10" type="ORF">FNH13_10740</name>
</gene>
<reference evidence="10 11" key="1">
    <citation type="submission" date="2019-07" db="EMBL/GenBank/DDBJ databases">
        <title>complete genome sequencing of Ornithinimicrobium sp. H23M54.</title>
        <authorList>
            <person name="Bae J.-W."/>
            <person name="Lee S.-Y."/>
        </authorList>
    </citation>
    <scope>NUCLEOTIDE SEQUENCE [LARGE SCALE GENOMIC DNA]</scope>
    <source>
        <strain evidence="10 11">H23M54</strain>
    </source>
</reference>
<keyword evidence="4" id="KW-1003">Cell membrane</keyword>
<evidence type="ECO:0000313" key="10">
    <source>
        <dbReference type="EMBL" id="QDO90361.1"/>
    </source>
</evidence>
<feature type="transmembrane region" description="Helical" evidence="9">
    <location>
        <begin position="232"/>
        <end position="256"/>
    </location>
</feature>
<feature type="transmembrane region" description="Helical" evidence="9">
    <location>
        <begin position="63"/>
        <end position="86"/>
    </location>
</feature>
<protein>
    <submittedName>
        <fullName evidence="10">AI-2E family transporter</fullName>
    </submittedName>
</protein>
<comment type="similarity">
    <text evidence="2">Belongs to the autoinducer-2 exporter (AI-2E) (TC 2.A.86) family.</text>
</comment>
<accession>A0A516GFR0</accession>
<dbReference type="PANTHER" id="PTHR21716:SF53">
    <property type="entry name" value="PERMEASE PERM-RELATED"/>
    <property type="match status" value="1"/>
</dbReference>
<feature type="transmembrane region" description="Helical" evidence="9">
    <location>
        <begin position="137"/>
        <end position="166"/>
    </location>
</feature>
<dbReference type="PANTHER" id="PTHR21716">
    <property type="entry name" value="TRANSMEMBRANE PROTEIN"/>
    <property type="match status" value="1"/>
</dbReference>
<dbReference type="GO" id="GO:0055085">
    <property type="term" value="P:transmembrane transport"/>
    <property type="evidence" value="ECO:0007669"/>
    <property type="project" value="TreeGrafter"/>
</dbReference>
<organism evidence="10 11">
    <name type="scientific">Ornithinimicrobium ciconiae</name>
    <dbReference type="NCBI Taxonomy" id="2594265"/>
    <lineage>
        <taxon>Bacteria</taxon>
        <taxon>Bacillati</taxon>
        <taxon>Actinomycetota</taxon>
        <taxon>Actinomycetes</taxon>
        <taxon>Micrococcales</taxon>
        <taxon>Ornithinimicrobiaceae</taxon>
        <taxon>Ornithinimicrobium</taxon>
    </lineage>
</organism>
<evidence type="ECO:0000313" key="11">
    <source>
        <dbReference type="Proteomes" id="UP000315395"/>
    </source>
</evidence>
<dbReference type="InterPro" id="IPR002549">
    <property type="entry name" value="AI-2E-like"/>
</dbReference>
<keyword evidence="7 9" id="KW-0472">Membrane</keyword>
<dbReference type="EMBL" id="CP041616">
    <property type="protein sequence ID" value="QDO90361.1"/>
    <property type="molecule type" value="Genomic_DNA"/>
</dbReference>
<evidence type="ECO:0000256" key="1">
    <source>
        <dbReference type="ARBA" id="ARBA00004651"/>
    </source>
</evidence>
<evidence type="ECO:0000256" key="4">
    <source>
        <dbReference type="ARBA" id="ARBA00022475"/>
    </source>
</evidence>
<sequence>MAVTAKWSLRFIIVVVAAAILLWLLAKVWVGILPVMLALIVATVLSGPVSWMRRRGVPSGLAAALTLLVSLLVVLGTLAAIAPSIIAQTGDVVDRASEGITTVRQWLGGPPVNLDNEQLDSAIQEATGWLQERASDIASGVFTGVSAATSALVTLGLVLVLTFFFIKDGPDFLPWLRRNAGRAAGEHLTEMLTRVWLTLGGFIRTQAIVSAVDAFFIGLGLVILGVPLAPALAILTFMAGFIPIVGAFVAGALAVLVALVSNGWVTALWVLGIVLLVQQLEGNVLQPLLQSRSMKMHPVLILLAVAAGGTLFGIPGAFLAVPVAASVVVSIRYLSEQIDLRTGDLQAADLTFATPEGALTARAGQEAGERTREQLEEAGVDDSIVGQDPHPRAAAATTGSPLLARLRRRKKR</sequence>
<feature type="transmembrane region" description="Helical" evidence="9">
    <location>
        <begin position="300"/>
        <end position="331"/>
    </location>
</feature>
<feature type="transmembrane region" description="Helical" evidence="9">
    <location>
        <begin position="32"/>
        <end position="51"/>
    </location>
</feature>
<feature type="transmembrane region" description="Helical" evidence="9">
    <location>
        <begin position="7"/>
        <end position="26"/>
    </location>
</feature>
<dbReference type="GO" id="GO:0005886">
    <property type="term" value="C:plasma membrane"/>
    <property type="evidence" value="ECO:0007669"/>
    <property type="project" value="UniProtKB-SubCell"/>
</dbReference>
<evidence type="ECO:0000256" key="5">
    <source>
        <dbReference type="ARBA" id="ARBA00022692"/>
    </source>
</evidence>
<keyword evidence="5 9" id="KW-0812">Transmembrane</keyword>